<name>A0A1F5ITM4_9BACT</name>
<proteinExistence type="predicted"/>
<gene>
    <name evidence="7" type="ORF">A2871_03680</name>
</gene>
<keyword evidence="2" id="KW-1003">Cell membrane</keyword>
<accession>A0A1F5ITM4</accession>
<feature type="transmembrane region" description="Helical" evidence="6">
    <location>
        <begin position="90"/>
        <end position="114"/>
    </location>
</feature>
<feature type="transmembrane region" description="Helical" evidence="6">
    <location>
        <begin position="225"/>
        <end position="242"/>
    </location>
</feature>
<comment type="caution">
    <text evidence="7">The sequence shown here is derived from an EMBL/GenBank/DDBJ whole genome shotgun (WGS) entry which is preliminary data.</text>
</comment>
<evidence type="ECO:0000256" key="1">
    <source>
        <dbReference type="ARBA" id="ARBA00004651"/>
    </source>
</evidence>
<feature type="transmembrane region" description="Helical" evidence="6">
    <location>
        <begin position="16"/>
        <end position="38"/>
    </location>
</feature>
<feature type="transmembrane region" description="Helical" evidence="6">
    <location>
        <begin position="392"/>
        <end position="415"/>
    </location>
</feature>
<feature type="transmembrane region" description="Helical" evidence="6">
    <location>
        <begin position="302"/>
        <end position="327"/>
    </location>
</feature>
<reference evidence="7 8" key="1">
    <citation type="journal article" date="2016" name="Nat. Commun.">
        <title>Thousands of microbial genomes shed light on interconnected biogeochemical processes in an aquifer system.</title>
        <authorList>
            <person name="Anantharaman K."/>
            <person name="Brown C.T."/>
            <person name="Hug L.A."/>
            <person name="Sharon I."/>
            <person name="Castelle C.J."/>
            <person name="Probst A.J."/>
            <person name="Thomas B.C."/>
            <person name="Singh A."/>
            <person name="Wilkins M.J."/>
            <person name="Karaoz U."/>
            <person name="Brodie E.L."/>
            <person name="Williams K.H."/>
            <person name="Hubbard S.S."/>
            <person name="Banfield J.F."/>
        </authorList>
    </citation>
    <scope>NUCLEOTIDE SEQUENCE [LARGE SCALE GENOMIC DNA]</scope>
</reference>
<feature type="transmembrane region" description="Helical" evidence="6">
    <location>
        <begin position="262"/>
        <end position="281"/>
    </location>
</feature>
<feature type="transmembrane region" description="Helical" evidence="6">
    <location>
        <begin position="182"/>
        <end position="204"/>
    </location>
</feature>
<dbReference type="GO" id="GO:0005886">
    <property type="term" value="C:plasma membrane"/>
    <property type="evidence" value="ECO:0007669"/>
    <property type="project" value="UniProtKB-SubCell"/>
</dbReference>
<organism evidence="7 8">
    <name type="scientific">Candidatus Daviesbacteria bacterium RIFCSPHIGHO2_01_FULL_41_23</name>
    <dbReference type="NCBI Taxonomy" id="1797764"/>
    <lineage>
        <taxon>Bacteria</taxon>
        <taxon>Candidatus Daviesiibacteriota</taxon>
    </lineage>
</organism>
<evidence type="ECO:0008006" key="9">
    <source>
        <dbReference type="Google" id="ProtNLM"/>
    </source>
</evidence>
<feature type="transmembrane region" description="Helical" evidence="6">
    <location>
        <begin position="366"/>
        <end position="386"/>
    </location>
</feature>
<evidence type="ECO:0000256" key="5">
    <source>
        <dbReference type="ARBA" id="ARBA00023136"/>
    </source>
</evidence>
<evidence type="ECO:0000313" key="8">
    <source>
        <dbReference type="Proteomes" id="UP000176336"/>
    </source>
</evidence>
<protein>
    <recommendedName>
        <fullName evidence="9">Polysaccharide biosynthesis protein C-terminal domain-containing protein</fullName>
    </recommendedName>
</protein>
<feature type="transmembrane region" description="Helical" evidence="6">
    <location>
        <begin position="154"/>
        <end position="176"/>
    </location>
</feature>
<evidence type="ECO:0000313" key="7">
    <source>
        <dbReference type="EMBL" id="OGE19731.1"/>
    </source>
</evidence>
<dbReference type="EMBL" id="MFCR01000002">
    <property type="protein sequence ID" value="OGE19731.1"/>
    <property type="molecule type" value="Genomic_DNA"/>
</dbReference>
<dbReference type="Pfam" id="PF13440">
    <property type="entry name" value="Polysacc_synt_3"/>
    <property type="match status" value="1"/>
</dbReference>
<dbReference type="PANTHER" id="PTHR30250">
    <property type="entry name" value="PST FAMILY PREDICTED COLANIC ACID TRANSPORTER"/>
    <property type="match status" value="1"/>
</dbReference>
<sequence>MFKSVLSTATFKQSQITILGTIINGILGGAFYILMARYLGPSDFGLLIVSITTLTLIADIVDFGTNTGLVRHVSSSLKLDKEKSFKFLKLAIEFKLAVWILVLLIGFFLTPLIAKNIFNKEALITPLRLVMVGVGGALFFSFASSALQALQRYFIWSVVNIAVNLLRLFFIFILFASGGMNLFSGLALYIVMPFLGFSTALLFLPVKRILFIKNELSVAKQFFHYNFWVAVFTIIAAISARLDTFLSARLLTGFELGLYGAATQLVAVIPQLNSALGVVVAPKFASFQNDNQMITYLKKIQLLVSGFVCSGLLLIPLAVYLIPIIFGQQYTQAIIPFIILFIAMLIFLFSLPIHASIIYYFAKPKVFVWVSIGHLLIIGSLGYFLIANYGITGAAVSVLIGMVFNFLLPLTWLLLKIWKKR</sequence>
<keyword evidence="4 6" id="KW-1133">Transmembrane helix</keyword>
<dbReference type="PANTHER" id="PTHR30250:SF11">
    <property type="entry name" value="O-ANTIGEN TRANSPORTER-RELATED"/>
    <property type="match status" value="1"/>
</dbReference>
<evidence type="ECO:0000256" key="2">
    <source>
        <dbReference type="ARBA" id="ARBA00022475"/>
    </source>
</evidence>
<feature type="transmembrane region" description="Helical" evidence="6">
    <location>
        <begin position="126"/>
        <end position="147"/>
    </location>
</feature>
<evidence type="ECO:0000256" key="4">
    <source>
        <dbReference type="ARBA" id="ARBA00022989"/>
    </source>
</evidence>
<comment type="subcellular location">
    <subcellularLocation>
        <location evidence="1">Cell membrane</location>
        <topology evidence="1">Multi-pass membrane protein</topology>
    </subcellularLocation>
</comment>
<keyword evidence="5 6" id="KW-0472">Membrane</keyword>
<feature type="transmembrane region" description="Helical" evidence="6">
    <location>
        <begin position="333"/>
        <end position="354"/>
    </location>
</feature>
<dbReference type="AlphaFoldDB" id="A0A1F5ITM4"/>
<keyword evidence="3 6" id="KW-0812">Transmembrane</keyword>
<dbReference type="InterPro" id="IPR050833">
    <property type="entry name" value="Poly_Biosynth_Transport"/>
</dbReference>
<feature type="transmembrane region" description="Helical" evidence="6">
    <location>
        <begin position="44"/>
        <end position="69"/>
    </location>
</feature>
<evidence type="ECO:0000256" key="3">
    <source>
        <dbReference type="ARBA" id="ARBA00022692"/>
    </source>
</evidence>
<dbReference type="Proteomes" id="UP000176336">
    <property type="component" value="Unassembled WGS sequence"/>
</dbReference>
<evidence type="ECO:0000256" key="6">
    <source>
        <dbReference type="SAM" id="Phobius"/>
    </source>
</evidence>